<dbReference type="AlphaFoldDB" id="A0AAV5R3Q9"/>
<comment type="caution">
    <text evidence="5">The sequence shown here is derived from an EMBL/GenBank/DDBJ whole genome shotgun (WGS) entry which is preliminary data.</text>
</comment>
<keyword evidence="1" id="KW-0963">Cytoplasm</keyword>
<evidence type="ECO:0000256" key="1">
    <source>
        <dbReference type="ARBA" id="ARBA00022490"/>
    </source>
</evidence>
<keyword evidence="2" id="KW-0396">Initiation factor</keyword>
<dbReference type="PANTHER" id="PTHR10317">
    <property type="entry name" value="EUKARYOTIC TRANSLATION INITIATION FACTOR 3 SUBUNIT E"/>
    <property type="match status" value="1"/>
</dbReference>
<evidence type="ECO:0000256" key="3">
    <source>
        <dbReference type="ARBA" id="ARBA00022917"/>
    </source>
</evidence>
<gene>
    <name evidence="5" type="ORF">DAPK24_024900</name>
</gene>
<reference evidence="5 6" key="1">
    <citation type="journal article" date="2023" name="Elife">
        <title>Identification of key yeast species and microbe-microbe interactions impacting larval growth of Drosophila in the wild.</title>
        <authorList>
            <person name="Mure A."/>
            <person name="Sugiura Y."/>
            <person name="Maeda R."/>
            <person name="Honda K."/>
            <person name="Sakurai N."/>
            <person name="Takahashi Y."/>
            <person name="Watada M."/>
            <person name="Katoh T."/>
            <person name="Gotoh A."/>
            <person name="Gotoh Y."/>
            <person name="Taniguchi I."/>
            <person name="Nakamura K."/>
            <person name="Hayashi T."/>
            <person name="Katayama T."/>
            <person name="Uemura T."/>
            <person name="Hattori Y."/>
        </authorList>
    </citation>
    <scope>NUCLEOTIDE SEQUENCE [LARGE SCALE GENOMIC DNA]</scope>
    <source>
        <strain evidence="5 6">PK-24</strain>
    </source>
</reference>
<sequence length="440" mass="51784">MDSKQIELARKFDLTNHFFDFVDRHLMYPLLDNLVTIYDVKEVDNLQFNVLKDTYMTKELKELYLSINPNEKDLPTEYLNRENDIINELVPLNESTKETLNILCSKEIQSNLKQNKIENRELIKTRGIDDDKILELYKFGKLQYNRGDYVMASDLLNNFKLLSINQDLILKATCGKFISDILSGDIEEAKNEMINLRDVIDNRNYQGSSIDQLKLRNWLIHNSLFIFFNENDLKKQSINGNINLQLLNMNEIFLSSSYISTIEASCPWILRYIISSVLYTKDFKRLKDIIKAVEIENYEYNDPFTNLIQNLFIDFKFNKLNEILNNIEILIEIDFFINHLSKDEFINNIIELIIRSVLKIYKKLSINQLFKFVESNLCDLNKLNEIINKSNELKINIENNIVSLNDDENINNPYFTVYEKTKALSFKSNQFLNNASINSI</sequence>
<organism evidence="5 6">
    <name type="scientific">Pichia kluyveri</name>
    <name type="common">Yeast</name>
    <dbReference type="NCBI Taxonomy" id="36015"/>
    <lineage>
        <taxon>Eukaryota</taxon>
        <taxon>Fungi</taxon>
        <taxon>Dikarya</taxon>
        <taxon>Ascomycota</taxon>
        <taxon>Saccharomycotina</taxon>
        <taxon>Pichiomycetes</taxon>
        <taxon>Pichiales</taxon>
        <taxon>Pichiaceae</taxon>
        <taxon>Pichia</taxon>
    </lineage>
</organism>
<dbReference type="InterPro" id="IPR016650">
    <property type="entry name" value="eIF3e"/>
</dbReference>
<dbReference type="GO" id="GO:0005852">
    <property type="term" value="C:eukaryotic translation initiation factor 3 complex"/>
    <property type="evidence" value="ECO:0007669"/>
    <property type="project" value="InterPro"/>
</dbReference>
<evidence type="ECO:0000256" key="2">
    <source>
        <dbReference type="ARBA" id="ARBA00022540"/>
    </source>
</evidence>
<dbReference type="Proteomes" id="UP001378960">
    <property type="component" value="Unassembled WGS sequence"/>
</dbReference>
<dbReference type="GO" id="GO:0003743">
    <property type="term" value="F:translation initiation factor activity"/>
    <property type="evidence" value="ECO:0007669"/>
    <property type="project" value="UniProtKB-KW"/>
</dbReference>
<protein>
    <recommendedName>
        <fullName evidence="4">PCI domain-containing protein</fullName>
    </recommendedName>
</protein>
<dbReference type="Pfam" id="PF09440">
    <property type="entry name" value="eIF3_N"/>
    <property type="match status" value="1"/>
</dbReference>
<feature type="domain" description="PCI" evidence="4">
    <location>
        <begin position="238"/>
        <end position="420"/>
    </location>
</feature>
<keyword evidence="3" id="KW-0648">Protein biosynthesis</keyword>
<keyword evidence="6" id="KW-1185">Reference proteome</keyword>
<dbReference type="InterPro" id="IPR000717">
    <property type="entry name" value="PCI_dom"/>
</dbReference>
<accession>A0AAV5R3Q9</accession>
<proteinExistence type="predicted"/>
<dbReference type="SMART" id="SM01186">
    <property type="entry name" value="eIF3_N"/>
    <property type="match status" value="1"/>
</dbReference>
<evidence type="ECO:0000313" key="6">
    <source>
        <dbReference type="Proteomes" id="UP001378960"/>
    </source>
</evidence>
<dbReference type="EMBL" id="BTGB01000003">
    <property type="protein sequence ID" value="GMM45915.1"/>
    <property type="molecule type" value="Genomic_DNA"/>
</dbReference>
<dbReference type="InterPro" id="IPR019010">
    <property type="entry name" value="eIF3e_N"/>
</dbReference>
<evidence type="ECO:0000259" key="4">
    <source>
        <dbReference type="PROSITE" id="PS50250"/>
    </source>
</evidence>
<dbReference type="PROSITE" id="PS50250">
    <property type="entry name" value="PCI"/>
    <property type="match status" value="1"/>
</dbReference>
<name>A0AAV5R3Q9_PICKL</name>
<evidence type="ECO:0000313" key="5">
    <source>
        <dbReference type="EMBL" id="GMM45915.1"/>
    </source>
</evidence>